<dbReference type="SMART" id="SM00355">
    <property type="entry name" value="ZnF_C2H2"/>
    <property type="match status" value="2"/>
</dbReference>
<reference evidence="2" key="1">
    <citation type="submission" date="2021-12" db="EMBL/GenBank/DDBJ databases">
        <title>Convergent genome expansion in fungi linked to evolution of root-endophyte symbiosis.</title>
        <authorList>
            <consortium name="DOE Joint Genome Institute"/>
            <person name="Ke Y.-H."/>
            <person name="Bonito G."/>
            <person name="Liao H.-L."/>
            <person name="Looney B."/>
            <person name="Rojas-Flechas A."/>
            <person name="Nash J."/>
            <person name="Hameed K."/>
            <person name="Schadt C."/>
            <person name="Martin F."/>
            <person name="Crous P.W."/>
            <person name="Miettinen O."/>
            <person name="Magnuson J.K."/>
            <person name="Labbe J."/>
            <person name="Jacobson D."/>
            <person name="Doktycz M.J."/>
            <person name="Veneault-Fourrey C."/>
            <person name="Kuo A."/>
            <person name="Mondo S."/>
            <person name="Calhoun S."/>
            <person name="Riley R."/>
            <person name="Ohm R."/>
            <person name="LaButti K."/>
            <person name="Andreopoulos B."/>
            <person name="Pangilinan J."/>
            <person name="Nolan M."/>
            <person name="Tritt A."/>
            <person name="Clum A."/>
            <person name="Lipzen A."/>
            <person name="Daum C."/>
            <person name="Barry K."/>
            <person name="Grigoriev I.V."/>
            <person name="Vilgalys R."/>
        </authorList>
    </citation>
    <scope>NUCLEOTIDE SEQUENCE</scope>
    <source>
        <strain evidence="2">PMI_201</strain>
    </source>
</reference>
<dbReference type="InterPro" id="IPR013087">
    <property type="entry name" value="Znf_C2H2_type"/>
</dbReference>
<dbReference type="AlphaFoldDB" id="A0AAD4KZ41"/>
<comment type="caution">
    <text evidence="2">The sequence shown here is derived from an EMBL/GenBank/DDBJ whole genome shotgun (WGS) entry which is preliminary data.</text>
</comment>
<name>A0AAD4KZ41_9EURO</name>
<gene>
    <name evidence="2" type="ORF">BGW36DRAFT_374239</name>
</gene>
<dbReference type="Gene3D" id="3.30.160.60">
    <property type="entry name" value="Classic Zinc Finger"/>
    <property type="match status" value="1"/>
</dbReference>
<protein>
    <recommendedName>
        <fullName evidence="1">C2H2-type domain-containing protein</fullName>
    </recommendedName>
</protein>
<sequence>MDRLPNTNWASGFPIPPPYPSTRNFYPETTLGLPAPTFADLDDGYLCPTNLSYDLYTSASSPSITGRLINETTDLCGALTENSTHSRGNRHGVSNCTLGVPISRTSDDEKVCNDHDVNLNVHPLDAEWMIDTLVSDQATARSTETLPSGEANQTAAMECKWEGCKYNGHFARTVDLERHVKSVHISPGSYQCPAEGCCKFFNRKDNCNAHFNRRHKTLELQVEQGKKTD</sequence>
<evidence type="ECO:0000259" key="1">
    <source>
        <dbReference type="PROSITE" id="PS00028"/>
    </source>
</evidence>
<feature type="domain" description="C2H2-type" evidence="1">
    <location>
        <begin position="192"/>
        <end position="215"/>
    </location>
</feature>
<keyword evidence="3" id="KW-1185">Reference proteome</keyword>
<proteinExistence type="predicted"/>
<dbReference type="GeneID" id="70245944"/>
<dbReference type="Proteomes" id="UP001201262">
    <property type="component" value="Unassembled WGS sequence"/>
</dbReference>
<evidence type="ECO:0000313" key="2">
    <source>
        <dbReference type="EMBL" id="KAH8700485.1"/>
    </source>
</evidence>
<dbReference type="EMBL" id="JAJTJA010000004">
    <property type="protein sequence ID" value="KAH8700485.1"/>
    <property type="molecule type" value="Genomic_DNA"/>
</dbReference>
<organism evidence="2 3">
    <name type="scientific">Talaromyces proteolyticus</name>
    <dbReference type="NCBI Taxonomy" id="1131652"/>
    <lineage>
        <taxon>Eukaryota</taxon>
        <taxon>Fungi</taxon>
        <taxon>Dikarya</taxon>
        <taxon>Ascomycota</taxon>
        <taxon>Pezizomycotina</taxon>
        <taxon>Eurotiomycetes</taxon>
        <taxon>Eurotiomycetidae</taxon>
        <taxon>Eurotiales</taxon>
        <taxon>Trichocomaceae</taxon>
        <taxon>Talaromyces</taxon>
        <taxon>Talaromyces sect. Bacilispori</taxon>
    </lineage>
</organism>
<evidence type="ECO:0000313" key="3">
    <source>
        <dbReference type="Proteomes" id="UP001201262"/>
    </source>
</evidence>
<dbReference type="PROSITE" id="PS00028">
    <property type="entry name" value="ZINC_FINGER_C2H2_1"/>
    <property type="match status" value="1"/>
</dbReference>
<accession>A0AAD4KZ41</accession>
<dbReference type="RefSeq" id="XP_046074191.1">
    <property type="nucleotide sequence ID" value="XM_046215657.1"/>
</dbReference>